<dbReference type="PROSITE" id="PS50977">
    <property type="entry name" value="HTH_TETR_2"/>
    <property type="match status" value="1"/>
</dbReference>
<dbReference type="Proteomes" id="UP000485569">
    <property type="component" value="Unassembled WGS sequence"/>
</dbReference>
<dbReference type="Pfam" id="PF00440">
    <property type="entry name" value="TetR_N"/>
    <property type="match status" value="1"/>
</dbReference>
<dbReference type="InterPro" id="IPR036271">
    <property type="entry name" value="Tet_transcr_reg_TetR-rel_C_sf"/>
</dbReference>
<feature type="DNA-binding region" description="H-T-H motif" evidence="4">
    <location>
        <begin position="28"/>
        <end position="47"/>
    </location>
</feature>
<keyword evidence="3" id="KW-0804">Transcription</keyword>
<dbReference type="Pfam" id="PF17937">
    <property type="entry name" value="TetR_C_28"/>
    <property type="match status" value="1"/>
</dbReference>
<gene>
    <name evidence="6" type="primary">slmA</name>
    <name evidence="6" type="ORF">BWY41_01405</name>
</gene>
<dbReference type="Gene3D" id="1.10.357.10">
    <property type="entry name" value="Tetracycline Repressor, domain 2"/>
    <property type="match status" value="1"/>
</dbReference>
<dbReference type="AlphaFoldDB" id="A0A1V5SSE8"/>
<organism evidence="6">
    <name type="scientific">Candidatus Atribacter allofermentans</name>
    <dbReference type="NCBI Taxonomy" id="1852833"/>
    <lineage>
        <taxon>Bacteria</taxon>
        <taxon>Pseudomonadati</taxon>
        <taxon>Atribacterota</taxon>
        <taxon>Atribacteria</taxon>
        <taxon>Atribacterales</taxon>
        <taxon>Atribacteraceae</taxon>
        <taxon>Atribacter</taxon>
    </lineage>
</organism>
<dbReference type="SUPFAM" id="SSF48498">
    <property type="entry name" value="Tetracyclin repressor-like, C-terminal domain"/>
    <property type="match status" value="1"/>
</dbReference>
<proteinExistence type="predicted"/>
<dbReference type="PANTHER" id="PTHR30055:SF234">
    <property type="entry name" value="HTH-TYPE TRANSCRIPTIONAL REGULATOR BETI"/>
    <property type="match status" value="1"/>
</dbReference>
<dbReference type="EMBL" id="MWBQ01000103">
    <property type="protein sequence ID" value="OQA56912.1"/>
    <property type="molecule type" value="Genomic_DNA"/>
</dbReference>
<evidence type="ECO:0000256" key="3">
    <source>
        <dbReference type="ARBA" id="ARBA00023163"/>
    </source>
</evidence>
<dbReference type="InterPro" id="IPR001647">
    <property type="entry name" value="HTH_TetR"/>
</dbReference>
<dbReference type="SUPFAM" id="SSF46689">
    <property type="entry name" value="Homeodomain-like"/>
    <property type="match status" value="1"/>
</dbReference>
<reference evidence="6" key="1">
    <citation type="submission" date="2017-02" db="EMBL/GenBank/DDBJ databases">
        <title>Delving into the versatile metabolic prowess of the omnipresent phylum Bacteroidetes.</title>
        <authorList>
            <person name="Nobu M.K."/>
            <person name="Mei R."/>
            <person name="Narihiro T."/>
            <person name="Kuroda K."/>
            <person name="Liu W.-T."/>
        </authorList>
    </citation>
    <scope>NUCLEOTIDE SEQUENCE</scope>
    <source>
        <strain evidence="6">ADurb.Bin276</strain>
    </source>
</reference>
<dbReference type="InterPro" id="IPR009057">
    <property type="entry name" value="Homeodomain-like_sf"/>
</dbReference>
<keyword evidence="2 4" id="KW-0238">DNA-binding</keyword>
<keyword evidence="1" id="KW-0805">Transcription regulation</keyword>
<evidence type="ECO:0000256" key="4">
    <source>
        <dbReference type="PROSITE-ProRule" id="PRU00335"/>
    </source>
</evidence>
<dbReference type="PRINTS" id="PR00455">
    <property type="entry name" value="HTHTETR"/>
</dbReference>
<dbReference type="GO" id="GO:0000976">
    <property type="term" value="F:transcription cis-regulatory region binding"/>
    <property type="evidence" value="ECO:0007669"/>
    <property type="project" value="TreeGrafter"/>
</dbReference>
<dbReference type="GO" id="GO:0003700">
    <property type="term" value="F:DNA-binding transcription factor activity"/>
    <property type="evidence" value="ECO:0007669"/>
    <property type="project" value="TreeGrafter"/>
</dbReference>
<evidence type="ECO:0000259" key="5">
    <source>
        <dbReference type="PROSITE" id="PS50977"/>
    </source>
</evidence>
<comment type="caution">
    <text evidence="6">The sequence shown here is derived from an EMBL/GenBank/DDBJ whole genome shotgun (WGS) entry which is preliminary data.</text>
</comment>
<protein>
    <submittedName>
        <fullName evidence="6">Nucleoid occlusion factor SlmA</fullName>
    </submittedName>
</protein>
<evidence type="ECO:0000256" key="1">
    <source>
        <dbReference type="ARBA" id="ARBA00023015"/>
    </source>
</evidence>
<name>A0A1V5SSE8_9BACT</name>
<dbReference type="InterPro" id="IPR041479">
    <property type="entry name" value="TetR_CgmR_C"/>
</dbReference>
<sequence>MNSEINLKDKILQAACKLIEEQGMTHFTLENIAQRAHVSKGGLLYHFPSKEILVQAMVEIFLKELKSSLRKDFLLSSQENDRTIQPINWLKNYIHICFNQKIYLNQYKYAILAALTMDPKFLLPVRKFIKESQEEMLSLDFPTIATMIRLTCEGLWLSELFGFQMVDDRTRINIKQKLLDLLDDYELHAKPLDFFD</sequence>
<dbReference type="PANTHER" id="PTHR30055">
    <property type="entry name" value="HTH-TYPE TRANSCRIPTIONAL REGULATOR RUTR"/>
    <property type="match status" value="1"/>
</dbReference>
<evidence type="ECO:0000256" key="2">
    <source>
        <dbReference type="ARBA" id="ARBA00023125"/>
    </source>
</evidence>
<feature type="domain" description="HTH tetR-type" evidence="5">
    <location>
        <begin position="5"/>
        <end position="65"/>
    </location>
</feature>
<accession>A0A1V5SSE8</accession>
<evidence type="ECO:0000313" key="6">
    <source>
        <dbReference type="EMBL" id="OQA56912.1"/>
    </source>
</evidence>
<dbReference type="InterPro" id="IPR050109">
    <property type="entry name" value="HTH-type_TetR-like_transc_reg"/>
</dbReference>